<keyword evidence="4 7" id="KW-0255">Endonuclease</keyword>
<keyword evidence="11" id="KW-1185">Reference proteome</keyword>
<dbReference type="PROSITE" id="PS00648">
    <property type="entry name" value="RIBONUCLEASE_P"/>
    <property type="match status" value="1"/>
</dbReference>
<sequence>MPAEIEFQQPASLNHRQNKFCFGKSLRLLCAADFKPVFDNAPLRASHQNFLILARFNQLSHARLGLVMAKKHLKHAVERNRFKRLVRENFRLQQQAFSGVDMVFLSRNGLEQLSNSDFTQQLNQQWQRIFKKMRHHRLTSQAQTSPANNTKAKEVNANVKTADL</sequence>
<organism evidence="10 11">
    <name type="scientific">Cellvibrio fontiphilus</name>
    <dbReference type="NCBI Taxonomy" id="1815559"/>
    <lineage>
        <taxon>Bacteria</taxon>
        <taxon>Pseudomonadati</taxon>
        <taxon>Pseudomonadota</taxon>
        <taxon>Gammaproteobacteria</taxon>
        <taxon>Cellvibrionales</taxon>
        <taxon>Cellvibrionaceae</taxon>
        <taxon>Cellvibrio</taxon>
    </lineage>
</organism>
<dbReference type="PANTHER" id="PTHR33992">
    <property type="entry name" value="RIBONUCLEASE P PROTEIN COMPONENT"/>
    <property type="match status" value="1"/>
</dbReference>
<dbReference type="SUPFAM" id="SSF54211">
    <property type="entry name" value="Ribosomal protein S5 domain 2-like"/>
    <property type="match status" value="1"/>
</dbReference>
<dbReference type="InterPro" id="IPR020539">
    <property type="entry name" value="RNase_P_CS"/>
</dbReference>
<evidence type="ECO:0000256" key="1">
    <source>
        <dbReference type="ARBA" id="ARBA00002663"/>
    </source>
</evidence>
<gene>
    <name evidence="7 10" type="primary">rnpA</name>
    <name evidence="10" type="ORF">ACFODX_04390</name>
</gene>
<dbReference type="RefSeq" id="WP_378116441.1">
    <property type="nucleotide sequence ID" value="NZ_JBHRTF010000002.1"/>
</dbReference>
<evidence type="ECO:0000256" key="9">
    <source>
        <dbReference type="SAM" id="MobiDB-lite"/>
    </source>
</evidence>
<evidence type="ECO:0000256" key="5">
    <source>
        <dbReference type="ARBA" id="ARBA00022801"/>
    </source>
</evidence>
<keyword evidence="5 7" id="KW-0378">Hydrolase</keyword>
<dbReference type="GO" id="GO:0004526">
    <property type="term" value="F:ribonuclease P activity"/>
    <property type="evidence" value="ECO:0007669"/>
    <property type="project" value="UniProtKB-EC"/>
</dbReference>
<dbReference type="EC" id="3.1.26.5" evidence="7 8"/>
<proteinExistence type="inferred from homology"/>
<comment type="similarity">
    <text evidence="7">Belongs to the RnpA family.</text>
</comment>
<comment type="catalytic activity">
    <reaction evidence="7">
        <text>Endonucleolytic cleavage of RNA, removing 5'-extranucleotides from tRNA precursor.</text>
        <dbReference type="EC" id="3.1.26.5"/>
    </reaction>
</comment>
<evidence type="ECO:0000313" key="11">
    <source>
        <dbReference type="Proteomes" id="UP001595555"/>
    </source>
</evidence>
<keyword evidence="3 7" id="KW-0540">Nuclease</keyword>
<comment type="subunit">
    <text evidence="7">Consists of a catalytic RNA component (M1 or rnpB) and a protein subunit.</text>
</comment>
<dbReference type="InterPro" id="IPR000100">
    <property type="entry name" value="RNase_P"/>
</dbReference>
<dbReference type="Pfam" id="PF00825">
    <property type="entry name" value="Ribonuclease_P"/>
    <property type="match status" value="1"/>
</dbReference>
<keyword evidence="2 7" id="KW-0819">tRNA processing</keyword>
<evidence type="ECO:0000256" key="3">
    <source>
        <dbReference type="ARBA" id="ARBA00022722"/>
    </source>
</evidence>
<dbReference type="InterPro" id="IPR014721">
    <property type="entry name" value="Ribsml_uS5_D2-typ_fold_subgr"/>
</dbReference>
<evidence type="ECO:0000256" key="8">
    <source>
        <dbReference type="NCBIfam" id="TIGR00188"/>
    </source>
</evidence>
<dbReference type="HAMAP" id="MF_00227">
    <property type="entry name" value="RNase_P"/>
    <property type="match status" value="1"/>
</dbReference>
<dbReference type="PANTHER" id="PTHR33992:SF1">
    <property type="entry name" value="RIBONUCLEASE P PROTEIN COMPONENT"/>
    <property type="match status" value="1"/>
</dbReference>
<comment type="function">
    <text evidence="1 7">RNaseP catalyzes the removal of the 5'-leader sequence from pre-tRNA to produce the mature 5'-terminus. It can also cleave other RNA substrates such as 4.5S RNA. The protein component plays an auxiliary but essential role in vivo by binding to the 5'-leader sequence and broadening the substrate specificity of the ribozyme.</text>
</comment>
<accession>A0ABV7FDG6</accession>
<keyword evidence="6 7" id="KW-0694">RNA-binding</keyword>
<feature type="region of interest" description="Disordered" evidence="9">
    <location>
        <begin position="138"/>
        <end position="164"/>
    </location>
</feature>
<reference evidence="11" key="1">
    <citation type="journal article" date="2019" name="Int. J. Syst. Evol. Microbiol.">
        <title>The Global Catalogue of Microorganisms (GCM) 10K type strain sequencing project: providing services to taxonomists for standard genome sequencing and annotation.</title>
        <authorList>
            <consortium name="The Broad Institute Genomics Platform"/>
            <consortium name="The Broad Institute Genome Sequencing Center for Infectious Disease"/>
            <person name="Wu L."/>
            <person name="Ma J."/>
        </authorList>
    </citation>
    <scope>NUCLEOTIDE SEQUENCE [LARGE SCALE GENOMIC DNA]</scope>
    <source>
        <strain evidence="11">KCTC 52237</strain>
    </source>
</reference>
<dbReference type="InterPro" id="IPR020568">
    <property type="entry name" value="Ribosomal_Su5_D2-typ_SF"/>
</dbReference>
<evidence type="ECO:0000313" key="10">
    <source>
        <dbReference type="EMBL" id="MFC3114786.1"/>
    </source>
</evidence>
<dbReference type="NCBIfam" id="TIGR00188">
    <property type="entry name" value="rnpA"/>
    <property type="match status" value="1"/>
</dbReference>
<comment type="caution">
    <text evidence="10">The sequence shown here is derived from an EMBL/GenBank/DDBJ whole genome shotgun (WGS) entry which is preliminary data.</text>
</comment>
<evidence type="ECO:0000256" key="7">
    <source>
        <dbReference type="HAMAP-Rule" id="MF_00227"/>
    </source>
</evidence>
<evidence type="ECO:0000256" key="2">
    <source>
        <dbReference type="ARBA" id="ARBA00022694"/>
    </source>
</evidence>
<dbReference type="Gene3D" id="3.30.230.10">
    <property type="match status" value="1"/>
</dbReference>
<evidence type="ECO:0000256" key="6">
    <source>
        <dbReference type="ARBA" id="ARBA00022884"/>
    </source>
</evidence>
<name>A0ABV7FDG6_9GAMM</name>
<dbReference type="Proteomes" id="UP001595555">
    <property type="component" value="Unassembled WGS sequence"/>
</dbReference>
<protein>
    <recommendedName>
        <fullName evidence="7 8">Ribonuclease P protein component</fullName>
        <shortName evidence="7">RNase P protein</shortName>
        <shortName evidence="7">RNaseP protein</shortName>
        <ecNumber evidence="7 8">3.1.26.5</ecNumber>
    </recommendedName>
    <alternativeName>
        <fullName evidence="7">Protein C5</fullName>
    </alternativeName>
</protein>
<dbReference type="EMBL" id="JBHRTF010000002">
    <property type="protein sequence ID" value="MFC3114786.1"/>
    <property type="molecule type" value="Genomic_DNA"/>
</dbReference>
<evidence type="ECO:0000256" key="4">
    <source>
        <dbReference type="ARBA" id="ARBA00022759"/>
    </source>
</evidence>
<feature type="compositionally biased region" description="Polar residues" evidence="9">
    <location>
        <begin position="139"/>
        <end position="150"/>
    </location>
</feature>